<dbReference type="AlphaFoldDB" id="A0ABD1UIZ5"/>
<proteinExistence type="predicted"/>
<accession>A0ABD1UIZ5</accession>
<dbReference type="Proteomes" id="UP001604336">
    <property type="component" value="Unassembled WGS sequence"/>
</dbReference>
<keyword evidence="2" id="KW-1185">Reference proteome</keyword>
<dbReference type="EMBL" id="JBFOLK010000003">
    <property type="protein sequence ID" value="KAL2524980.1"/>
    <property type="molecule type" value="Genomic_DNA"/>
</dbReference>
<reference evidence="2" key="1">
    <citation type="submission" date="2024-07" db="EMBL/GenBank/DDBJ databases">
        <title>Two chromosome-level genome assemblies of Korean endemic species Abeliophyllum distichum and Forsythia ovata (Oleaceae).</title>
        <authorList>
            <person name="Jang H."/>
        </authorList>
    </citation>
    <scope>NUCLEOTIDE SEQUENCE [LARGE SCALE GENOMIC DNA]</scope>
</reference>
<name>A0ABD1UIZ5_9LAMI</name>
<gene>
    <name evidence="1" type="ORF">Adt_10034</name>
</gene>
<protein>
    <submittedName>
        <fullName evidence="1">F-box/LRR-repeat protein 10</fullName>
    </submittedName>
</protein>
<sequence length="122" mass="14584">MSLENIGNKRICYYKSFQHRLRLLDLYNCVVITQLAFRFFKKPYFPILTWLEVIGFVNRDMVDDLARSRPFLYIACRGKEFGTDQWDDLDDVYMQDLGSTAVLGWLVGFFQWDDLDDVYRPM</sequence>
<organism evidence="1 2">
    <name type="scientific">Abeliophyllum distichum</name>
    <dbReference type="NCBI Taxonomy" id="126358"/>
    <lineage>
        <taxon>Eukaryota</taxon>
        <taxon>Viridiplantae</taxon>
        <taxon>Streptophyta</taxon>
        <taxon>Embryophyta</taxon>
        <taxon>Tracheophyta</taxon>
        <taxon>Spermatophyta</taxon>
        <taxon>Magnoliopsida</taxon>
        <taxon>eudicotyledons</taxon>
        <taxon>Gunneridae</taxon>
        <taxon>Pentapetalae</taxon>
        <taxon>asterids</taxon>
        <taxon>lamiids</taxon>
        <taxon>Lamiales</taxon>
        <taxon>Oleaceae</taxon>
        <taxon>Forsythieae</taxon>
        <taxon>Abeliophyllum</taxon>
    </lineage>
</organism>
<evidence type="ECO:0000313" key="1">
    <source>
        <dbReference type="EMBL" id="KAL2524980.1"/>
    </source>
</evidence>
<comment type="caution">
    <text evidence="1">The sequence shown here is derived from an EMBL/GenBank/DDBJ whole genome shotgun (WGS) entry which is preliminary data.</text>
</comment>
<evidence type="ECO:0000313" key="2">
    <source>
        <dbReference type="Proteomes" id="UP001604336"/>
    </source>
</evidence>